<feature type="compositionally biased region" description="Basic residues" evidence="1">
    <location>
        <begin position="417"/>
        <end position="428"/>
    </location>
</feature>
<feature type="compositionally biased region" description="Polar residues" evidence="1">
    <location>
        <begin position="479"/>
        <end position="492"/>
    </location>
</feature>
<feature type="compositionally biased region" description="Basic residues" evidence="1">
    <location>
        <begin position="1"/>
        <end position="12"/>
    </location>
</feature>
<evidence type="ECO:0000256" key="1">
    <source>
        <dbReference type="SAM" id="MobiDB-lite"/>
    </source>
</evidence>
<feature type="compositionally biased region" description="Acidic residues" evidence="1">
    <location>
        <begin position="614"/>
        <end position="635"/>
    </location>
</feature>
<evidence type="ECO:0000313" key="2">
    <source>
        <dbReference type="EMBL" id="KAK4217332.1"/>
    </source>
</evidence>
<feature type="compositionally biased region" description="Basic and acidic residues" evidence="1">
    <location>
        <begin position="69"/>
        <end position="83"/>
    </location>
</feature>
<reference evidence="2" key="1">
    <citation type="journal article" date="2023" name="Mol. Phylogenet. Evol.">
        <title>Genome-scale phylogeny and comparative genomics of the fungal order Sordariales.</title>
        <authorList>
            <person name="Hensen N."/>
            <person name="Bonometti L."/>
            <person name="Westerberg I."/>
            <person name="Brannstrom I.O."/>
            <person name="Guillou S."/>
            <person name="Cros-Aarteil S."/>
            <person name="Calhoun S."/>
            <person name="Haridas S."/>
            <person name="Kuo A."/>
            <person name="Mondo S."/>
            <person name="Pangilinan J."/>
            <person name="Riley R."/>
            <person name="LaButti K."/>
            <person name="Andreopoulos B."/>
            <person name="Lipzen A."/>
            <person name="Chen C."/>
            <person name="Yan M."/>
            <person name="Daum C."/>
            <person name="Ng V."/>
            <person name="Clum A."/>
            <person name="Steindorff A."/>
            <person name="Ohm R.A."/>
            <person name="Martin F."/>
            <person name="Silar P."/>
            <person name="Natvig D.O."/>
            <person name="Lalanne C."/>
            <person name="Gautier V."/>
            <person name="Ament-Velasquez S.L."/>
            <person name="Kruys A."/>
            <person name="Hutchinson M.I."/>
            <person name="Powell A.J."/>
            <person name="Barry K."/>
            <person name="Miller A.N."/>
            <person name="Grigoriev I.V."/>
            <person name="Debuchy R."/>
            <person name="Gladieux P."/>
            <person name="Hiltunen Thoren M."/>
            <person name="Johannesson H."/>
        </authorList>
    </citation>
    <scope>NUCLEOTIDE SEQUENCE</scope>
    <source>
        <strain evidence="2">PSN293</strain>
    </source>
</reference>
<keyword evidence="3" id="KW-1185">Reference proteome</keyword>
<feature type="compositionally biased region" description="Low complexity" evidence="1">
    <location>
        <begin position="393"/>
        <end position="410"/>
    </location>
</feature>
<feature type="region of interest" description="Disordered" evidence="1">
    <location>
        <begin position="197"/>
        <end position="651"/>
    </location>
</feature>
<feature type="compositionally biased region" description="Acidic residues" evidence="1">
    <location>
        <begin position="279"/>
        <end position="290"/>
    </location>
</feature>
<name>A0AAN6YJH9_9PEZI</name>
<organism evidence="2 3">
    <name type="scientific">Rhypophila decipiens</name>
    <dbReference type="NCBI Taxonomy" id="261697"/>
    <lineage>
        <taxon>Eukaryota</taxon>
        <taxon>Fungi</taxon>
        <taxon>Dikarya</taxon>
        <taxon>Ascomycota</taxon>
        <taxon>Pezizomycotina</taxon>
        <taxon>Sordariomycetes</taxon>
        <taxon>Sordariomycetidae</taxon>
        <taxon>Sordariales</taxon>
        <taxon>Naviculisporaceae</taxon>
        <taxon>Rhypophila</taxon>
    </lineage>
</organism>
<dbReference type="EMBL" id="MU858060">
    <property type="protein sequence ID" value="KAK4217332.1"/>
    <property type="molecule type" value="Genomic_DNA"/>
</dbReference>
<feature type="compositionally biased region" description="Low complexity" evidence="1">
    <location>
        <begin position="257"/>
        <end position="273"/>
    </location>
</feature>
<feature type="region of interest" description="Disordered" evidence="1">
    <location>
        <begin position="1"/>
        <end position="90"/>
    </location>
</feature>
<feature type="compositionally biased region" description="Polar residues" evidence="1">
    <location>
        <begin position="639"/>
        <end position="648"/>
    </location>
</feature>
<feature type="compositionally biased region" description="Polar residues" evidence="1">
    <location>
        <begin position="442"/>
        <end position="456"/>
    </location>
</feature>
<accession>A0AAN6YJH9</accession>
<dbReference type="Proteomes" id="UP001301769">
    <property type="component" value="Unassembled WGS sequence"/>
</dbReference>
<protein>
    <submittedName>
        <fullName evidence="2">Uncharacterized protein</fullName>
    </submittedName>
</protein>
<dbReference type="AlphaFoldDB" id="A0AAN6YJH9"/>
<feature type="compositionally biased region" description="Acidic residues" evidence="1">
    <location>
        <begin position="507"/>
        <end position="528"/>
    </location>
</feature>
<sequence>MARPAPRLRPRASRVPSQRESSATPAPITKKPATAPAPNPSSDIYSVSEEEKERQRKRAEARRTQQSNDVHDVSEKEKERVEARQTLLELNPERVNALEDVRRKRDTAMDKLANISSTTKDADSGSADVLDSPAIELSRREDVSIAGPARRVTDVSGLDLDDSTFGNLDDSLEDSQHAIEDTRSGYRSTDTSSFNINLFKRRPRQSSIVGKDDAPIRPSSRGQNTPSISSHLNLSLFKRRAREPSILGTAQKDRSTRPASRATSVASRTSRTSRNGDVTGDEDSGPEDESTPLNLAKRRSSAATGADMTIEMSPTLPSRKRKSLDDAENGREKRPALEQGAAEAAEEEEVIHQSIEMDNAPMIPSTPLNRSISDHLSSPPQTIFDPNDPDMAPPASSSSSEGGSPVVWPSLDTLARRNYHHNSKRSAPVHKTPELEADDHSSVLSSPPSLTHSPNYNVRPRAAKAAAPPKKKAAPKPPVTTSADLTSLLPQRQSKKRASRKNKDPFEMEDSEVEAEQGSETEAGEGDELSVYVDPRTAARRRRVAQAGSANKSANAKSGSASKGRGSSSKKSKGKGKEVEITTPVRGGRNRNKNKPVKTYGSQQDEGGEIVVATDDDHDDDGQEGEENEEAEAEEDQRSGSPEETSQMMLDRLGEELQAAKKKFKEVDKWELSFEEVDRSSSPVDGR</sequence>
<feature type="compositionally biased region" description="Polar residues" evidence="1">
    <location>
        <begin position="220"/>
        <end position="233"/>
    </location>
</feature>
<feature type="compositionally biased region" description="Polar residues" evidence="1">
    <location>
        <begin position="366"/>
        <end position="381"/>
    </location>
</feature>
<comment type="caution">
    <text evidence="2">The sequence shown here is derived from an EMBL/GenBank/DDBJ whole genome shotgun (WGS) entry which is preliminary data.</text>
</comment>
<feature type="compositionally biased region" description="Low complexity" evidence="1">
    <location>
        <begin position="23"/>
        <end position="36"/>
    </location>
</feature>
<feature type="compositionally biased region" description="Basic and acidic residues" evidence="1">
    <location>
        <begin position="431"/>
        <end position="441"/>
    </location>
</feature>
<gene>
    <name evidence="2" type="ORF">QBC37DRAFT_438132</name>
</gene>
<proteinExistence type="predicted"/>
<feature type="compositionally biased region" description="Basic and acidic residues" evidence="1">
    <location>
        <begin position="323"/>
        <end position="336"/>
    </location>
</feature>
<evidence type="ECO:0000313" key="3">
    <source>
        <dbReference type="Proteomes" id="UP001301769"/>
    </source>
</evidence>
<reference evidence="2" key="2">
    <citation type="submission" date="2023-05" db="EMBL/GenBank/DDBJ databases">
        <authorList>
            <consortium name="Lawrence Berkeley National Laboratory"/>
            <person name="Steindorff A."/>
            <person name="Hensen N."/>
            <person name="Bonometti L."/>
            <person name="Westerberg I."/>
            <person name="Brannstrom I.O."/>
            <person name="Guillou S."/>
            <person name="Cros-Aarteil S."/>
            <person name="Calhoun S."/>
            <person name="Haridas S."/>
            <person name="Kuo A."/>
            <person name="Mondo S."/>
            <person name="Pangilinan J."/>
            <person name="Riley R."/>
            <person name="Labutti K."/>
            <person name="Andreopoulos B."/>
            <person name="Lipzen A."/>
            <person name="Chen C."/>
            <person name="Yanf M."/>
            <person name="Daum C."/>
            <person name="Ng V."/>
            <person name="Clum A."/>
            <person name="Ohm R."/>
            <person name="Martin F."/>
            <person name="Silar P."/>
            <person name="Natvig D."/>
            <person name="Lalanne C."/>
            <person name="Gautier V."/>
            <person name="Ament-Velasquez S.L."/>
            <person name="Kruys A."/>
            <person name="Hutchinson M.I."/>
            <person name="Powell A.J."/>
            <person name="Barry K."/>
            <person name="Miller A.N."/>
            <person name="Grigoriev I.V."/>
            <person name="Debuchy R."/>
            <person name="Gladieux P."/>
            <person name="Thoren M.H."/>
            <person name="Johannesson H."/>
        </authorList>
    </citation>
    <scope>NUCLEOTIDE SEQUENCE</scope>
    <source>
        <strain evidence="2">PSN293</strain>
    </source>
</reference>
<feature type="compositionally biased region" description="Low complexity" evidence="1">
    <location>
        <begin position="545"/>
        <end position="567"/>
    </location>
</feature>